<feature type="non-terminal residue" evidence="3">
    <location>
        <position position="1"/>
    </location>
</feature>
<dbReference type="SUPFAM" id="SSF142433">
    <property type="entry name" value="CinA-like"/>
    <property type="match status" value="1"/>
</dbReference>
<accession>A0A0F9CGB6</accession>
<proteinExistence type="predicted"/>
<dbReference type="Pfam" id="PF02464">
    <property type="entry name" value="CinA"/>
    <property type="match status" value="1"/>
</dbReference>
<gene>
    <name evidence="3" type="ORF">LCGC14_2328340</name>
</gene>
<dbReference type="InterPro" id="IPR036653">
    <property type="entry name" value="CinA-like_C"/>
</dbReference>
<organism evidence="3">
    <name type="scientific">marine sediment metagenome</name>
    <dbReference type="NCBI Taxonomy" id="412755"/>
    <lineage>
        <taxon>unclassified sequences</taxon>
        <taxon>metagenomes</taxon>
        <taxon>ecological metagenomes</taxon>
    </lineage>
</organism>
<evidence type="ECO:0000259" key="1">
    <source>
        <dbReference type="Pfam" id="PF02464"/>
    </source>
</evidence>
<evidence type="ECO:0000259" key="2">
    <source>
        <dbReference type="Pfam" id="PF18146"/>
    </source>
</evidence>
<evidence type="ECO:0008006" key="4">
    <source>
        <dbReference type="Google" id="ProtNLM"/>
    </source>
</evidence>
<dbReference type="InterPro" id="IPR041424">
    <property type="entry name" value="CinA_KH"/>
</dbReference>
<evidence type="ECO:0000313" key="3">
    <source>
        <dbReference type="EMBL" id="KKL48159.1"/>
    </source>
</evidence>
<dbReference type="NCBIfam" id="TIGR00199">
    <property type="entry name" value="PncC_domain"/>
    <property type="match status" value="1"/>
</dbReference>
<dbReference type="InterPro" id="IPR050101">
    <property type="entry name" value="CinA"/>
</dbReference>
<dbReference type="PANTHER" id="PTHR13939:SF0">
    <property type="entry name" value="NMN AMIDOHYDROLASE-LIKE PROTEIN YFAY"/>
    <property type="match status" value="1"/>
</dbReference>
<dbReference type="InterPro" id="IPR008136">
    <property type="entry name" value="CinA_C"/>
</dbReference>
<feature type="domain" description="CinA C-terminal" evidence="1">
    <location>
        <begin position="81"/>
        <end position="232"/>
    </location>
</feature>
<reference evidence="3" key="1">
    <citation type="journal article" date="2015" name="Nature">
        <title>Complex archaea that bridge the gap between prokaryotes and eukaryotes.</title>
        <authorList>
            <person name="Spang A."/>
            <person name="Saw J.H."/>
            <person name="Jorgensen S.L."/>
            <person name="Zaremba-Niedzwiedzka K."/>
            <person name="Martijn J."/>
            <person name="Lind A.E."/>
            <person name="van Eijk R."/>
            <person name="Schleper C."/>
            <person name="Guy L."/>
            <person name="Ettema T.J."/>
        </authorList>
    </citation>
    <scope>NUCLEOTIDE SEQUENCE</scope>
</reference>
<comment type="caution">
    <text evidence="3">The sequence shown here is derived from an EMBL/GenBank/DDBJ whole genome shotgun (WGS) entry which is preliminary data.</text>
</comment>
<name>A0A0F9CGB6_9ZZZZ</name>
<feature type="domain" description="CinA KH" evidence="2">
    <location>
        <begin position="4"/>
        <end position="74"/>
    </location>
</feature>
<protein>
    <recommendedName>
        <fullName evidence="4">CinA C-terminal domain-containing protein</fullName>
    </recommendedName>
</protein>
<sequence length="244" mass="25972">CLTNTISTFGLTESATGERIAGLVEEFPGIKLGLRAKFPEIHIKLYAYGDDPIRLKELLSKTSDWVLEKMGKSVLSVTGDSMASVIGDLLRRQKSSIAVAESCTGGLVAHWLTDSPGASDYFIFSGVTYSNRAKIDLLGVLSETIERFGAVHEETAKEMAKGVRRITGATYGLSISGIAGPDGGTEAKPVGTVCIGLAAPDGVEGRRFNVSFEKRSMNKVIFAETALNLLRIKLLKAGQAGTIS</sequence>
<dbReference type="Pfam" id="PF18146">
    <property type="entry name" value="CinA_KH"/>
    <property type="match status" value="1"/>
</dbReference>
<dbReference type="Gene3D" id="3.90.950.20">
    <property type="entry name" value="CinA-like"/>
    <property type="match status" value="1"/>
</dbReference>
<dbReference type="AlphaFoldDB" id="A0A0F9CGB6"/>
<dbReference type="EMBL" id="LAZR01033414">
    <property type="protein sequence ID" value="KKL48159.1"/>
    <property type="molecule type" value="Genomic_DNA"/>
</dbReference>
<dbReference type="PANTHER" id="PTHR13939">
    <property type="entry name" value="NICOTINAMIDE-NUCLEOTIDE AMIDOHYDROLASE PNCC"/>
    <property type="match status" value="1"/>
</dbReference>